<proteinExistence type="predicted"/>
<reference evidence="3" key="1">
    <citation type="submission" date="2014-03" db="EMBL/GenBank/DDBJ databases">
        <authorList>
            <person name="Aksoy S."/>
            <person name="Warren W."/>
            <person name="Wilson R.K."/>
        </authorList>
    </citation>
    <scope>NUCLEOTIDE SEQUENCE [LARGE SCALE GENOMIC DNA]</scope>
    <source>
        <strain evidence="3">IAEA</strain>
    </source>
</reference>
<accession>A0A1A9WR48</accession>
<keyword evidence="3" id="KW-1185">Reference proteome</keyword>
<dbReference type="AlphaFoldDB" id="A0A1A9WR48"/>
<dbReference type="Proteomes" id="UP000091820">
    <property type="component" value="Unassembled WGS sequence"/>
</dbReference>
<sequence length="192" mass="22262">MHVTKYNQKRTLDKKKEYEEYLINAKKKVEKPQSLRKHLINLERNKDRIHNSFQSCPRADVLADNPKRLRFVIETMSIRIAKQKVTSLGAPSQAPGPLIGKNWSTGRESLSPTRSMSYTRASGYGRIRQSSSLLFLYILLSLFLRYTLGESDTKYQPSIPIDLSSDFGIATNVSLQYMFHKLVSFRYQFYNN</sequence>
<keyword evidence="1" id="KW-1133">Transmembrane helix</keyword>
<evidence type="ECO:0000313" key="2">
    <source>
        <dbReference type="EnsemblMetazoa" id="GBRI029068-PA"/>
    </source>
</evidence>
<keyword evidence="1" id="KW-0812">Transmembrane</keyword>
<protein>
    <submittedName>
        <fullName evidence="2">Uncharacterized protein</fullName>
    </submittedName>
</protein>
<name>A0A1A9WR48_9MUSC</name>
<evidence type="ECO:0000256" key="1">
    <source>
        <dbReference type="SAM" id="Phobius"/>
    </source>
</evidence>
<organism evidence="2 3">
    <name type="scientific">Glossina brevipalpis</name>
    <dbReference type="NCBI Taxonomy" id="37001"/>
    <lineage>
        <taxon>Eukaryota</taxon>
        <taxon>Metazoa</taxon>
        <taxon>Ecdysozoa</taxon>
        <taxon>Arthropoda</taxon>
        <taxon>Hexapoda</taxon>
        <taxon>Insecta</taxon>
        <taxon>Pterygota</taxon>
        <taxon>Neoptera</taxon>
        <taxon>Endopterygota</taxon>
        <taxon>Diptera</taxon>
        <taxon>Brachycera</taxon>
        <taxon>Muscomorpha</taxon>
        <taxon>Hippoboscoidea</taxon>
        <taxon>Glossinidae</taxon>
        <taxon>Glossina</taxon>
    </lineage>
</organism>
<reference evidence="2" key="2">
    <citation type="submission" date="2020-05" db="UniProtKB">
        <authorList>
            <consortium name="EnsemblMetazoa"/>
        </authorList>
    </citation>
    <scope>IDENTIFICATION</scope>
    <source>
        <strain evidence="2">IAEA</strain>
    </source>
</reference>
<keyword evidence="1" id="KW-0472">Membrane</keyword>
<evidence type="ECO:0000313" key="3">
    <source>
        <dbReference type="Proteomes" id="UP000091820"/>
    </source>
</evidence>
<dbReference type="EnsemblMetazoa" id="GBRI029068-RA">
    <property type="protein sequence ID" value="GBRI029068-PA"/>
    <property type="gene ID" value="GBRI029068"/>
</dbReference>
<feature type="transmembrane region" description="Helical" evidence="1">
    <location>
        <begin position="130"/>
        <end position="148"/>
    </location>
</feature>
<dbReference type="VEuPathDB" id="VectorBase:GBRI029068"/>